<dbReference type="InterPro" id="IPR001563">
    <property type="entry name" value="Peptidase_S10"/>
</dbReference>
<dbReference type="Proteomes" id="UP000663760">
    <property type="component" value="Chromosome 3"/>
</dbReference>
<dbReference type="PANTHER" id="PTHR11802">
    <property type="entry name" value="SERINE PROTEASE FAMILY S10 SERINE CARBOXYPEPTIDASE"/>
    <property type="match status" value="1"/>
</dbReference>
<evidence type="ECO:0000256" key="3">
    <source>
        <dbReference type="ARBA" id="ARBA00023180"/>
    </source>
</evidence>
<dbReference type="FunFam" id="3.40.50.1820:FF:000072">
    <property type="entry name" value="Serine carboxypeptidase-like 19"/>
    <property type="match status" value="1"/>
</dbReference>
<organism evidence="4 5">
    <name type="scientific">Spirodela intermedia</name>
    <name type="common">Intermediate duckweed</name>
    <dbReference type="NCBI Taxonomy" id="51605"/>
    <lineage>
        <taxon>Eukaryota</taxon>
        <taxon>Viridiplantae</taxon>
        <taxon>Streptophyta</taxon>
        <taxon>Embryophyta</taxon>
        <taxon>Tracheophyta</taxon>
        <taxon>Spermatophyta</taxon>
        <taxon>Magnoliopsida</taxon>
        <taxon>Liliopsida</taxon>
        <taxon>Araceae</taxon>
        <taxon>Lemnoideae</taxon>
        <taxon>Spirodela</taxon>
    </lineage>
</organism>
<dbReference type="FunFam" id="3.40.50.12670:FF:000001">
    <property type="entry name" value="Carboxypeptidase"/>
    <property type="match status" value="1"/>
</dbReference>
<dbReference type="InterPro" id="IPR029058">
    <property type="entry name" value="AB_hydrolase_fold"/>
</dbReference>
<sequence>MTPAIAGLVMVIACSWTLGLWTVSGLTTITHLPGFDGRLPFELETGYIAVDELEEVNLFYYFVKSERSPAEDPLLLWLNGGPGCSGLNVLAYEIGPFTFDIKSYESRRLPNLIYREESWTRISSIIFVDSPVGVGFSYSKAAEENEWSDTKTSRHLGAFIKKWLVDHPEFISNPFYIAGQSQGGKLAPIVAREVINGIEAGSKPLVNLKGYLVGNPATGERRYDRGSRIPHSHGMGLISDELYEATKASCSGDYVMPRSVQCSECLEAVEENLKGLNQKYILEPNCDSASPKPKQSAPVERSLSELERAHPFSLQIPSKRCRSYGYMLAKSWANSDEVREALGVRKGWTGDWNRCREDIKEKYMNDIPSSVSYHLNNTCGGLRALVYIGDHDLLANTVGTQAWLRSLNYSIIYGWRPWWINDQVAGYTETYTNNLTFATVKGAGHEAPEYKPKECRGMFERWISGQGL</sequence>
<dbReference type="Gene3D" id="3.40.50.1820">
    <property type="entry name" value="alpha/beta hydrolase"/>
    <property type="match status" value="1"/>
</dbReference>
<comment type="similarity">
    <text evidence="1">Belongs to the peptidase S10 family.</text>
</comment>
<dbReference type="Gene3D" id="3.40.50.12670">
    <property type="match status" value="1"/>
</dbReference>
<dbReference type="SUPFAM" id="SSF53474">
    <property type="entry name" value="alpha/beta-Hydrolases"/>
    <property type="match status" value="1"/>
</dbReference>
<name>A0A7I8KA68_SPIIN</name>
<dbReference type="AlphaFoldDB" id="A0A7I8KA68"/>
<accession>A0A7I8KA68</accession>
<evidence type="ECO:0000313" key="5">
    <source>
        <dbReference type="Proteomes" id="UP000663760"/>
    </source>
</evidence>
<dbReference type="PROSITE" id="PS00560">
    <property type="entry name" value="CARBOXYPEPT_SER_HIS"/>
    <property type="match status" value="1"/>
</dbReference>
<dbReference type="PANTHER" id="PTHR11802:SF29">
    <property type="entry name" value="SERINE CARBOXYPEPTIDASE-LIKE 19"/>
    <property type="match status" value="1"/>
</dbReference>
<evidence type="ECO:0000313" key="4">
    <source>
        <dbReference type="EMBL" id="CAA7393806.1"/>
    </source>
</evidence>
<gene>
    <name evidence="4" type="ORF">SI8410_03004512</name>
</gene>
<dbReference type="Pfam" id="PF00450">
    <property type="entry name" value="Peptidase_S10"/>
    <property type="match status" value="1"/>
</dbReference>
<keyword evidence="5" id="KW-1185">Reference proteome</keyword>
<dbReference type="InterPro" id="IPR033124">
    <property type="entry name" value="Ser_caboxypep_his_AS"/>
</dbReference>
<dbReference type="GO" id="GO:0004185">
    <property type="term" value="F:serine-type carboxypeptidase activity"/>
    <property type="evidence" value="ECO:0007669"/>
    <property type="project" value="InterPro"/>
</dbReference>
<dbReference type="OrthoDB" id="443318at2759"/>
<proteinExistence type="inferred from homology"/>
<evidence type="ECO:0000256" key="1">
    <source>
        <dbReference type="ARBA" id="ARBA00009431"/>
    </source>
</evidence>
<dbReference type="GO" id="GO:0016747">
    <property type="term" value="F:acyltransferase activity, transferring groups other than amino-acyl groups"/>
    <property type="evidence" value="ECO:0007669"/>
    <property type="project" value="TreeGrafter"/>
</dbReference>
<dbReference type="EMBL" id="LR746266">
    <property type="protein sequence ID" value="CAA7393806.1"/>
    <property type="molecule type" value="Genomic_DNA"/>
</dbReference>
<dbReference type="GO" id="GO:0006508">
    <property type="term" value="P:proteolysis"/>
    <property type="evidence" value="ECO:0007669"/>
    <property type="project" value="InterPro"/>
</dbReference>
<keyword evidence="2" id="KW-0732">Signal</keyword>
<protein>
    <submittedName>
        <fullName evidence="4">Uncharacterized protein</fullName>
    </submittedName>
</protein>
<dbReference type="PRINTS" id="PR00724">
    <property type="entry name" value="CRBOXYPTASEC"/>
</dbReference>
<keyword evidence="3" id="KW-0325">Glycoprotein</keyword>
<dbReference type="GO" id="GO:0019748">
    <property type="term" value="P:secondary metabolic process"/>
    <property type="evidence" value="ECO:0007669"/>
    <property type="project" value="TreeGrafter"/>
</dbReference>
<reference evidence="4" key="1">
    <citation type="submission" date="2020-02" db="EMBL/GenBank/DDBJ databases">
        <authorList>
            <person name="Scholz U."/>
            <person name="Mascher M."/>
            <person name="Fiebig A."/>
        </authorList>
    </citation>
    <scope>NUCLEOTIDE SEQUENCE</scope>
</reference>
<evidence type="ECO:0000256" key="2">
    <source>
        <dbReference type="ARBA" id="ARBA00022729"/>
    </source>
</evidence>